<proteinExistence type="predicted"/>
<dbReference type="InterPro" id="IPR003018">
    <property type="entry name" value="GAF"/>
</dbReference>
<dbReference type="Proteomes" id="UP000743760">
    <property type="component" value="Unassembled WGS sequence"/>
</dbReference>
<dbReference type="SMART" id="SM00065">
    <property type="entry name" value="GAF"/>
    <property type="match status" value="1"/>
</dbReference>
<dbReference type="PANTHER" id="PTHR33744:SF1">
    <property type="entry name" value="DNA-BINDING TRANSCRIPTIONAL ACTIVATOR ADER"/>
    <property type="match status" value="1"/>
</dbReference>
<evidence type="ECO:0000259" key="1">
    <source>
        <dbReference type="SMART" id="SM00065"/>
    </source>
</evidence>
<reference evidence="2" key="2">
    <citation type="submission" date="2021-09" db="EMBL/GenBank/DDBJ databases">
        <authorList>
            <person name="Gilroy R."/>
        </authorList>
    </citation>
    <scope>NUCLEOTIDE SEQUENCE</scope>
    <source>
        <strain evidence="2">CHK139-4039</strain>
    </source>
</reference>
<comment type="caution">
    <text evidence="2">The sequence shown here is derived from an EMBL/GenBank/DDBJ whole genome shotgun (WGS) entry which is preliminary data.</text>
</comment>
<protein>
    <submittedName>
        <fullName evidence="2">Helix-turn-helix domain-containing protein</fullName>
    </submittedName>
</protein>
<dbReference type="Pfam" id="PF01590">
    <property type="entry name" value="GAF"/>
    <property type="match status" value="1"/>
</dbReference>
<reference evidence="2" key="1">
    <citation type="journal article" date="2021" name="PeerJ">
        <title>Extensive microbial diversity within the chicken gut microbiome revealed by metagenomics and culture.</title>
        <authorList>
            <person name="Gilroy R."/>
            <person name="Ravi A."/>
            <person name="Getino M."/>
            <person name="Pursley I."/>
            <person name="Horton D.L."/>
            <person name="Alikhan N.F."/>
            <person name="Baker D."/>
            <person name="Gharbi K."/>
            <person name="Hall N."/>
            <person name="Watson M."/>
            <person name="Adriaenssens E.M."/>
            <person name="Foster-Nyarko E."/>
            <person name="Jarju S."/>
            <person name="Secka A."/>
            <person name="Antonio M."/>
            <person name="Oren A."/>
            <person name="Chaudhuri R.R."/>
            <person name="La Ragione R."/>
            <person name="Hildebrand F."/>
            <person name="Pallen M.J."/>
        </authorList>
    </citation>
    <scope>NUCLEOTIDE SEQUENCE</scope>
    <source>
        <strain evidence="2">CHK139-4039</strain>
    </source>
</reference>
<gene>
    <name evidence="2" type="ORF">K8V74_08230</name>
</gene>
<dbReference type="PANTHER" id="PTHR33744">
    <property type="entry name" value="CARBOHYDRATE DIACID REGULATOR"/>
    <property type="match status" value="1"/>
</dbReference>
<dbReference type="Gene3D" id="3.30.450.40">
    <property type="match status" value="1"/>
</dbReference>
<dbReference type="AlphaFoldDB" id="A0A9D2UMY1"/>
<dbReference type="Gene3D" id="1.10.10.2840">
    <property type="entry name" value="PucR C-terminal helix-turn-helix domain"/>
    <property type="match status" value="1"/>
</dbReference>
<evidence type="ECO:0000313" key="3">
    <source>
        <dbReference type="Proteomes" id="UP000743760"/>
    </source>
</evidence>
<sequence>MAEVDGGLRTVSASAVAEVVRAVSRGTEFDRAAAAHRFGDHPDLIDAFSDLSATLTRWKQKDRERSALLESASELIRVRDTKKLLQKLVDRARTLIGCDIAYLSQYYPDTDDLRVQASRGAISAKLKELRVPPGVGLAGQVVHDRAAHWTSNYDLTRLPHERRVDSAVKAEHMESLLGVPMVVDGEVLGALFAANRYSHDFTTDEITLLSALADHASVVLKTARLMGDLAEAARASAEAEESAAAQAGTLRRLVEVEEHLTQLVLQGQGVSAVINVISEMLDATVLVVDSGRLDSPSFPDDDDFFEQITVASADIHTALKHSRETGRSVQVTGDSQLYVASVAAHRRQHSGLFVRFNDHPAAGDANIVAQAAQSLALIRMNDQARADAENRVRGELAVDIIAGTRDLSELEARSRTSSFSLSGPWRLMTIQGDIDSVDRIGVRLVRVEPRILLTQRSPGTTILIPSAVHRERPTLNALFEASGAFDNSLIVISDTDYERTQLRTAEDEMWSCIRILNSLGIRQGVHLIEDFAPYTAMFGTAPEQVVTFMDRVLDPLRRWDRHHSAELLSTLREYFESGLNIRRTARQMSVHVNTVKQRLERADLVLGEEWRAPEQAFRLQVALRLDKLKSP</sequence>
<dbReference type="InterPro" id="IPR029016">
    <property type="entry name" value="GAF-like_dom_sf"/>
</dbReference>
<dbReference type="EMBL" id="DYXR01000256">
    <property type="protein sequence ID" value="HJE77915.1"/>
    <property type="molecule type" value="Genomic_DNA"/>
</dbReference>
<dbReference type="SUPFAM" id="SSF55781">
    <property type="entry name" value="GAF domain-like"/>
    <property type="match status" value="1"/>
</dbReference>
<organism evidence="2 3">
    <name type="scientific">Brevibacterium epidermidis</name>
    <dbReference type="NCBI Taxonomy" id="1698"/>
    <lineage>
        <taxon>Bacteria</taxon>
        <taxon>Bacillati</taxon>
        <taxon>Actinomycetota</taxon>
        <taxon>Actinomycetes</taxon>
        <taxon>Micrococcales</taxon>
        <taxon>Brevibacteriaceae</taxon>
        <taxon>Brevibacterium</taxon>
    </lineage>
</organism>
<accession>A0A9D2UMY1</accession>
<dbReference type="InterPro" id="IPR042070">
    <property type="entry name" value="PucR_C-HTH_sf"/>
</dbReference>
<evidence type="ECO:0000313" key="2">
    <source>
        <dbReference type="EMBL" id="HJE77915.1"/>
    </source>
</evidence>
<dbReference type="InterPro" id="IPR051448">
    <property type="entry name" value="CdaR-like_regulators"/>
</dbReference>
<dbReference type="Pfam" id="PF13556">
    <property type="entry name" value="HTH_30"/>
    <property type="match status" value="1"/>
</dbReference>
<feature type="domain" description="GAF" evidence="1">
    <location>
        <begin position="80"/>
        <end position="230"/>
    </location>
</feature>
<name>A0A9D2UMY1_BREEP</name>
<dbReference type="InterPro" id="IPR025736">
    <property type="entry name" value="PucR_C-HTH_dom"/>
</dbReference>